<accession>A0A836GEN9</accession>
<dbReference type="Proteomes" id="UP000674179">
    <property type="component" value="Chromosome 31"/>
</dbReference>
<gene>
    <name evidence="1" type="ORF">CUR178_02813</name>
</gene>
<comment type="caution">
    <text evidence="1">The sequence shown here is derived from an EMBL/GenBank/DDBJ whole genome shotgun (WGS) entry which is preliminary data.</text>
</comment>
<dbReference type="AlphaFoldDB" id="A0A836GEN9"/>
<reference evidence="1 2" key="1">
    <citation type="submission" date="2021-02" db="EMBL/GenBank/DDBJ databases">
        <title>Leishmania (Mundinia) enrietti genome sequencing and assembly.</title>
        <authorList>
            <person name="Almutairi H."/>
            <person name="Gatherer D."/>
        </authorList>
    </citation>
    <scope>NUCLEOTIDE SEQUENCE [LARGE SCALE GENOMIC DNA]</scope>
    <source>
        <strain evidence="1">CUR178</strain>
    </source>
</reference>
<organism evidence="1 2">
    <name type="scientific">Leishmania enriettii</name>
    <dbReference type="NCBI Taxonomy" id="5663"/>
    <lineage>
        <taxon>Eukaryota</taxon>
        <taxon>Discoba</taxon>
        <taxon>Euglenozoa</taxon>
        <taxon>Kinetoplastea</taxon>
        <taxon>Metakinetoplastina</taxon>
        <taxon>Trypanosomatida</taxon>
        <taxon>Trypanosomatidae</taxon>
        <taxon>Leishmaniinae</taxon>
        <taxon>Leishmania</taxon>
    </lineage>
</organism>
<dbReference type="EMBL" id="JAFHKP010000031">
    <property type="protein sequence ID" value="KAG5472139.1"/>
    <property type="molecule type" value="Genomic_DNA"/>
</dbReference>
<name>A0A836GEN9_LEIEN</name>
<keyword evidence="2" id="KW-1185">Reference proteome</keyword>
<proteinExistence type="predicted"/>
<dbReference type="GeneID" id="94170069"/>
<dbReference type="OrthoDB" id="259887at2759"/>
<protein>
    <submittedName>
        <fullName evidence="1">Uncharacterized protein</fullName>
    </submittedName>
</protein>
<sequence>MPQFVVKKSSRVGEEMWTTRVLTVDEEYNILYLSKRSDASQMDHHCMVSIREVEVFPAYSSTFRTATFLSSEAWRAISIRGSTITIGYSSPLNRLLHIGTRKMTPMEHRALKASRKKLLGGEEPSDSESLLKATVVSNEEWMLQCMTTKDLRYLLKSLCAAVVDPCCVKGPKLRLH</sequence>
<evidence type="ECO:0000313" key="2">
    <source>
        <dbReference type="Proteomes" id="UP000674179"/>
    </source>
</evidence>
<dbReference type="RefSeq" id="XP_067690662.1">
    <property type="nucleotide sequence ID" value="XM_067834559.1"/>
</dbReference>
<evidence type="ECO:0000313" key="1">
    <source>
        <dbReference type="EMBL" id="KAG5472139.1"/>
    </source>
</evidence>
<dbReference type="KEGG" id="lenr:94170069"/>